<gene>
    <name evidence="2" type="ORF">PQ455_18780</name>
</gene>
<name>A0ABY7TKY4_9SPHN</name>
<protein>
    <recommendedName>
        <fullName evidence="4">Heparinase</fullName>
    </recommendedName>
</protein>
<feature type="signal peptide" evidence="1">
    <location>
        <begin position="1"/>
        <end position="30"/>
    </location>
</feature>
<evidence type="ECO:0000313" key="3">
    <source>
        <dbReference type="Proteomes" id="UP001220395"/>
    </source>
</evidence>
<dbReference type="Proteomes" id="UP001220395">
    <property type="component" value="Chromosome"/>
</dbReference>
<evidence type="ECO:0000256" key="1">
    <source>
        <dbReference type="SAM" id="SignalP"/>
    </source>
</evidence>
<evidence type="ECO:0000313" key="2">
    <source>
        <dbReference type="EMBL" id="WCT73626.1"/>
    </source>
</evidence>
<dbReference type="EMBL" id="CP117411">
    <property type="protein sequence ID" value="WCT73626.1"/>
    <property type="molecule type" value="Genomic_DNA"/>
</dbReference>
<evidence type="ECO:0008006" key="4">
    <source>
        <dbReference type="Google" id="ProtNLM"/>
    </source>
</evidence>
<feature type="chain" id="PRO_5045505034" description="Heparinase" evidence="1">
    <location>
        <begin position="31"/>
        <end position="615"/>
    </location>
</feature>
<dbReference type="RefSeq" id="WP_273688008.1">
    <property type="nucleotide sequence ID" value="NZ_CP117411.1"/>
</dbReference>
<keyword evidence="1" id="KW-0732">Signal</keyword>
<organism evidence="2 3">
    <name type="scientific">Sphingomonas naphthae</name>
    <dbReference type="NCBI Taxonomy" id="1813468"/>
    <lineage>
        <taxon>Bacteria</taxon>
        <taxon>Pseudomonadati</taxon>
        <taxon>Pseudomonadota</taxon>
        <taxon>Alphaproteobacteria</taxon>
        <taxon>Sphingomonadales</taxon>
        <taxon>Sphingomonadaceae</taxon>
        <taxon>Sphingomonas</taxon>
    </lineage>
</organism>
<proteinExistence type="predicted"/>
<accession>A0ABY7TKY4</accession>
<keyword evidence="3" id="KW-1185">Reference proteome</keyword>
<sequence length="615" mass="64921">MTIRRNPPMARARRLVLAACALLASSAGPAQPPRADATAVAALRARGKAMLRAAEPALFPREDVKFRSYDTIAATALHGCGPPALAEGMVGLLDPAKYKASVDPAGLAFLLPPLVRYLRLYPQCLSPDQFRRIRLWLEQPLPIFTHGTLNHALMTATSLYLLAEMLPDQAWREGRGQPVASATMVSRYRQLLLERLANGLTHGHSEQLSPTYAPVHLVALVNLRDFAADPALRAAAEVALVAQIAMLRADARDAFILPPYAREPNRGGQTADWPRTNASDVLWYYYGTGDRPPHQPAGPMFMAMLTTSHWVPPAALLALGGEAGSYEIATRTPEFSEWARDGAPQLYGSALIAPGYAIGAGNVATAATIARPTQAVAFAIRPRGAEGVIECIAMPDDRASPRQQVWRYGSEGALVYLPGAAPSCRYGLTPDEIVTAPDGLWLRYGTTAVALRFAGGTARYGEGKGPADGGPVGLVSLSGERPAIAFSVATLAAGQGLAAYRQSLAARPIAYDAASGTLRFRATDGRLVAVRAVPPVAVAGGRMASFPSVMLDHAPVPPPAATGDVFRSPMLRIGQGRFDLRSPAGALSGSIAGDRATFAVRSPLTAQAAPAAGSR</sequence>
<reference evidence="2 3" key="1">
    <citation type="submission" date="2023-02" db="EMBL/GenBank/DDBJ databases">
        <title>Genome sequence of Sphingomonas naphthae.</title>
        <authorList>
            <person name="Kim S."/>
            <person name="Heo J."/>
            <person name="Kwon S.-W."/>
        </authorList>
    </citation>
    <scope>NUCLEOTIDE SEQUENCE [LARGE SCALE GENOMIC DNA]</scope>
    <source>
        <strain evidence="2 3">KACC 18716</strain>
    </source>
</reference>